<dbReference type="RefSeq" id="XP_007677787.1">
    <property type="nucleotide sequence ID" value="XM_007679597.1"/>
</dbReference>
<protein>
    <recommendedName>
        <fullName evidence="2">Gag1-like clamp domain-containing protein</fullName>
    </recommendedName>
</protein>
<sequence length="383" mass="41711">MTLLGSHSKTAQQEELRQARRLLKERVRADWDYPPLPAYQRTQRRTDVTSAGDEDARVAGFRFHVGGAAVDGVGAGPEDDGEEVEWRERECSSDSDSNGDDSAVTTSSKSSKKSKTSIFKFEGPDSVGEQIREQRQARKRKRQRALEQELGWNEGLQHWTTRRNAWSGARTAAEVRVLQSTQKHHYNASPAPRPSSSSSVATDSAVSTPRTSVSSMPAAEAGSSSTASSQQASPNNNGKQSTLPTVPSSASHTQSAVMVPVCPAILPNHPIRRRINPAMHHEIYNKIILQSRTPSVPINLLTLVSALVQGWKEDGDWPPKDTAPEPSIGRRKTTKDAGEIAGGLKNGVKAVGRVLRLTAPVEMATRNRKEQWNVDSMNAPSSG</sequence>
<dbReference type="InterPro" id="IPR025124">
    <property type="entry name" value="Gag1-like_clamp"/>
</dbReference>
<dbReference type="HOGENOM" id="CLU_036307_1_0_1"/>
<gene>
    <name evidence="3" type="ORF">BAUCODRAFT_532348</name>
</gene>
<name>M2MF36_BAUPA</name>
<dbReference type="AlphaFoldDB" id="M2MF36"/>
<feature type="region of interest" description="Disordered" evidence="1">
    <location>
        <begin position="183"/>
        <end position="254"/>
    </location>
</feature>
<proteinExistence type="predicted"/>
<dbReference type="STRING" id="717646.M2MF36"/>
<dbReference type="EMBL" id="KB445557">
    <property type="protein sequence ID" value="EMC95236.1"/>
    <property type="molecule type" value="Genomic_DNA"/>
</dbReference>
<evidence type="ECO:0000259" key="2">
    <source>
        <dbReference type="Pfam" id="PF13259"/>
    </source>
</evidence>
<feature type="compositionally biased region" description="Low complexity" evidence="1">
    <location>
        <begin position="218"/>
        <end position="233"/>
    </location>
</feature>
<dbReference type="OrthoDB" id="5422958at2759"/>
<dbReference type="PANTHER" id="PTHR28065">
    <property type="entry name" value="FREQUENIN"/>
    <property type="match status" value="1"/>
</dbReference>
<organism evidence="3 4">
    <name type="scientific">Baudoinia panamericana (strain UAMH 10762)</name>
    <name type="common">Angels' share fungus</name>
    <name type="synonym">Baudoinia compniacensis (strain UAMH 10762)</name>
    <dbReference type="NCBI Taxonomy" id="717646"/>
    <lineage>
        <taxon>Eukaryota</taxon>
        <taxon>Fungi</taxon>
        <taxon>Dikarya</taxon>
        <taxon>Ascomycota</taxon>
        <taxon>Pezizomycotina</taxon>
        <taxon>Dothideomycetes</taxon>
        <taxon>Dothideomycetidae</taxon>
        <taxon>Mycosphaerellales</taxon>
        <taxon>Teratosphaeriaceae</taxon>
        <taxon>Baudoinia</taxon>
    </lineage>
</organism>
<dbReference type="Pfam" id="PF13259">
    <property type="entry name" value="clamp_Gag1-like"/>
    <property type="match status" value="1"/>
</dbReference>
<dbReference type="eggNOG" id="ENOG502SRCS">
    <property type="taxonomic scope" value="Eukaryota"/>
</dbReference>
<evidence type="ECO:0000313" key="4">
    <source>
        <dbReference type="Proteomes" id="UP000011761"/>
    </source>
</evidence>
<feature type="compositionally biased region" description="Polar residues" evidence="1">
    <location>
        <begin position="234"/>
        <end position="254"/>
    </location>
</feature>
<dbReference type="InterPro" id="IPR053274">
    <property type="entry name" value="Fluconazole_resistance"/>
</dbReference>
<keyword evidence="4" id="KW-1185">Reference proteome</keyword>
<feature type="region of interest" description="Disordered" evidence="1">
    <location>
        <begin position="67"/>
        <end position="142"/>
    </location>
</feature>
<evidence type="ECO:0000313" key="3">
    <source>
        <dbReference type="EMBL" id="EMC95236.1"/>
    </source>
</evidence>
<feature type="region of interest" description="Disordered" evidence="1">
    <location>
        <begin position="315"/>
        <end position="342"/>
    </location>
</feature>
<dbReference type="Proteomes" id="UP000011761">
    <property type="component" value="Unassembled WGS sequence"/>
</dbReference>
<feature type="compositionally biased region" description="Low complexity" evidence="1">
    <location>
        <begin position="188"/>
        <end position="209"/>
    </location>
</feature>
<dbReference type="OMA" id="WKSDGQW"/>
<feature type="compositionally biased region" description="Low complexity" evidence="1">
    <location>
        <begin position="94"/>
        <end position="109"/>
    </location>
</feature>
<dbReference type="KEGG" id="bcom:BAUCODRAFT_532348"/>
<accession>M2MF36</accession>
<reference evidence="3 4" key="1">
    <citation type="journal article" date="2012" name="PLoS Pathog.">
        <title>Diverse lifestyles and strategies of plant pathogenesis encoded in the genomes of eighteen Dothideomycetes fungi.</title>
        <authorList>
            <person name="Ohm R.A."/>
            <person name="Feau N."/>
            <person name="Henrissat B."/>
            <person name="Schoch C.L."/>
            <person name="Horwitz B.A."/>
            <person name="Barry K.W."/>
            <person name="Condon B.J."/>
            <person name="Copeland A.C."/>
            <person name="Dhillon B."/>
            <person name="Glaser F."/>
            <person name="Hesse C.N."/>
            <person name="Kosti I."/>
            <person name="LaButti K."/>
            <person name="Lindquist E.A."/>
            <person name="Lucas S."/>
            <person name="Salamov A.A."/>
            <person name="Bradshaw R.E."/>
            <person name="Ciuffetti L."/>
            <person name="Hamelin R.C."/>
            <person name="Kema G.H.J."/>
            <person name="Lawrence C."/>
            <person name="Scott J.A."/>
            <person name="Spatafora J.W."/>
            <person name="Turgeon B.G."/>
            <person name="de Wit P.J.G.M."/>
            <person name="Zhong S."/>
            <person name="Goodwin S.B."/>
            <person name="Grigoriev I.V."/>
        </authorList>
    </citation>
    <scope>NUCLEOTIDE SEQUENCE [LARGE SCALE GENOMIC DNA]</scope>
    <source>
        <strain evidence="3 4">UAMH 10762</strain>
    </source>
</reference>
<feature type="domain" description="Gag1-like clamp" evidence="2">
    <location>
        <begin position="118"/>
        <end position="318"/>
    </location>
</feature>
<dbReference type="PANTHER" id="PTHR28065:SF1">
    <property type="entry name" value="DUF4050 DOMAIN-CONTAINING PROTEIN"/>
    <property type="match status" value="1"/>
</dbReference>
<evidence type="ECO:0000256" key="1">
    <source>
        <dbReference type="SAM" id="MobiDB-lite"/>
    </source>
</evidence>
<feature type="region of interest" description="Disordered" evidence="1">
    <location>
        <begin position="34"/>
        <end position="53"/>
    </location>
</feature>
<dbReference type="GeneID" id="19115227"/>